<dbReference type="Proteomes" id="UP001558613">
    <property type="component" value="Unassembled WGS sequence"/>
</dbReference>
<evidence type="ECO:0000313" key="3">
    <source>
        <dbReference type="Proteomes" id="UP001558613"/>
    </source>
</evidence>
<keyword evidence="3" id="KW-1185">Reference proteome</keyword>
<sequence length="86" mass="9657">MRQGKEEALVTTDLVHNDLKELVVIPAPGSELKQREADRHTQTHTERGRDGNPSQQIRTAHAYITDARHVNNGICVCFLKCLLSSH</sequence>
<gene>
    <name evidence="2" type="ORF">QQF64_030046</name>
</gene>
<feature type="region of interest" description="Disordered" evidence="1">
    <location>
        <begin position="28"/>
        <end position="56"/>
    </location>
</feature>
<comment type="caution">
    <text evidence="2">The sequence shown here is derived from an EMBL/GenBank/DDBJ whole genome shotgun (WGS) entry which is preliminary data.</text>
</comment>
<proteinExistence type="predicted"/>
<accession>A0ABR3N2K4</accession>
<evidence type="ECO:0000256" key="1">
    <source>
        <dbReference type="SAM" id="MobiDB-lite"/>
    </source>
</evidence>
<reference evidence="2 3" key="1">
    <citation type="submission" date="2023-09" db="EMBL/GenBank/DDBJ databases">
        <authorList>
            <person name="Wang M."/>
        </authorList>
    </citation>
    <scope>NUCLEOTIDE SEQUENCE [LARGE SCALE GENOMIC DNA]</scope>
    <source>
        <strain evidence="2">GT-2023</strain>
        <tissue evidence="2">Liver</tissue>
    </source>
</reference>
<feature type="compositionally biased region" description="Basic and acidic residues" evidence="1">
    <location>
        <begin position="32"/>
        <end position="50"/>
    </location>
</feature>
<dbReference type="EMBL" id="JAYMGO010000007">
    <property type="protein sequence ID" value="KAL1271030.1"/>
    <property type="molecule type" value="Genomic_DNA"/>
</dbReference>
<name>A0ABR3N2K4_9TELE</name>
<evidence type="ECO:0000313" key="2">
    <source>
        <dbReference type="EMBL" id="KAL1271030.1"/>
    </source>
</evidence>
<protein>
    <submittedName>
        <fullName evidence="2">Uncharacterized protein</fullName>
    </submittedName>
</protein>
<organism evidence="2 3">
    <name type="scientific">Cirrhinus molitorella</name>
    <name type="common">mud carp</name>
    <dbReference type="NCBI Taxonomy" id="172907"/>
    <lineage>
        <taxon>Eukaryota</taxon>
        <taxon>Metazoa</taxon>
        <taxon>Chordata</taxon>
        <taxon>Craniata</taxon>
        <taxon>Vertebrata</taxon>
        <taxon>Euteleostomi</taxon>
        <taxon>Actinopterygii</taxon>
        <taxon>Neopterygii</taxon>
        <taxon>Teleostei</taxon>
        <taxon>Ostariophysi</taxon>
        <taxon>Cypriniformes</taxon>
        <taxon>Cyprinidae</taxon>
        <taxon>Labeoninae</taxon>
        <taxon>Labeonini</taxon>
        <taxon>Cirrhinus</taxon>
    </lineage>
</organism>